<dbReference type="Proteomes" id="UP000004671">
    <property type="component" value="Chromosome"/>
</dbReference>
<accession>H1XPQ1</accession>
<keyword evidence="2" id="KW-1185">Reference proteome</keyword>
<reference evidence="1 2" key="1">
    <citation type="submission" date="2011-09" db="EMBL/GenBank/DDBJ databases">
        <title>The permanent draft genome of Caldithrix abyssi DSM 13497.</title>
        <authorList>
            <consortium name="US DOE Joint Genome Institute (JGI-PGF)"/>
            <person name="Lucas S."/>
            <person name="Han J."/>
            <person name="Lapidus A."/>
            <person name="Bruce D."/>
            <person name="Goodwin L."/>
            <person name="Pitluck S."/>
            <person name="Peters L."/>
            <person name="Kyrpides N."/>
            <person name="Mavromatis K."/>
            <person name="Ivanova N."/>
            <person name="Mikhailova N."/>
            <person name="Chertkov O."/>
            <person name="Detter J.C."/>
            <person name="Tapia R."/>
            <person name="Han C."/>
            <person name="Land M."/>
            <person name="Hauser L."/>
            <person name="Markowitz V."/>
            <person name="Cheng J.-F."/>
            <person name="Hugenholtz P."/>
            <person name="Woyke T."/>
            <person name="Wu D."/>
            <person name="Spring S."/>
            <person name="Brambilla E."/>
            <person name="Klenk H.-P."/>
            <person name="Eisen J.A."/>
        </authorList>
    </citation>
    <scope>NUCLEOTIDE SEQUENCE [LARGE SCALE GENOMIC DNA]</scope>
    <source>
        <strain evidence="1 2">DSM 13497</strain>
    </source>
</reference>
<dbReference type="EMBL" id="CM001402">
    <property type="protein sequence ID" value="EHO39972.1"/>
    <property type="molecule type" value="Genomic_DNA"/>
</dbReference>
<organism evidence="1 2">
    <name type="scientific">Caldithrix abyssi DSM 13497</name>
    <dbReference type="NCBI Taxonomy" id="880073"/>
    <lineage>
        <taxon>Bacteria</taxon>
        <taxon>Pseudomonadati</taxon>
        <taxon>Calditrichota</taxon>
        <taxon>Calditrichia</taxon>
        <taxon>Calditrichales</taxon>
        <taxon>Calditrichaceae</taxon>
        <taxon>Caldithrix</taxon>
    </lineage>
</organism>
<dbReference type="AlphaFoldDB" id="H1XPQ1"/>
<proteinExistence type="predicted"/>
<dbReference type="HOGENOM" id="CLU_2394229_0_0_0"/>
<name>H1XPQ1_CALAY</name>
<gene>
    <name evidence="1" type="ORF">Calab_0326</name>
</gene>
<evidence type="ECO:0000313" key="2">
    <source>
        <dbReference type="Proteomes" id="UP000004671"/>
    </source>
</evidence>
<protein>
    <submittedName>
        <fullName evidence="1">Uncharacterized protein</fullName>
    </submittedName>
</protein>
<dbReference type="PaxDb" id="880073-Calab_0326"/>
<evidence type="ECO:0000313" key="1">
    <source>
        <dbReference type="EMBL" id="EHO39972.1"/>
    </source>
</evidence>
<dbReference type="InParanoid" id="H1XPQ1"/>
<sequence>MFGEMVHYFLKNKKSRMKQQSSGWARRLITNYHAKGEGFCGNYELKIITRSGRLCPNCEWWIMDEFILFTIPVRKSLIVSFLLELKDFLLRLQ</sequence>